<dbReference type="PANTHER" id="PTHR40763">
    <property type="entry name" value="MEMBRANE PROTEIN-RELATED"/>
    <property type="match status" value="1"/>
</dbReference>
<keyword evidence="3" id="KW-1185">Reference proteome</keyword>
<sequence>MRELDRDHAVQRLQMAYAEGLLDAGEMETRLEQALTARTPGTLATALADLPDEQVVLAFLGGRLKRTGAWRVPRTLRLVSEYGHAKLDLSRADIGYPAIEIALELEYGSARLILPRRATVDLSGLQSAWKPPVYRNSTRPGAGTLHVQVSGKMGYGRLKIRHRS</sequence>
<evidence type="ECO:0000259" key="1">
    <source>
        <dbReference type="Pfam" id="PF08044"/>
    </source>
</evidence>
<dbReference type="Pfam" id="PF08044">
    <property type="entry name" value="DUF1707"/>
    <property type="match status" value="1"/>
</dbReference>
<dbReference type="EMBL" id="JBITGY010000005">
    <property type="protein sequence ID" value="MFI6499918.1"/>
    <property type="molecule type" value="Genomic_DNA"/>
</dbReference>
<dbReference type="Proteomes" id="UP001612741">
    <property type="component" value="Unassembled WGS sequence"/>
</dbReference>
<evidence type="ECO:0000313" key="3">
    <source>
        <dbReference type="Proteomes" id="UP001612741"/>
    </source>
</evidence>
<accession>A0ABW7YVQ1</accession>
<reference evidence="2 3" key="1">
    <citation type="submission" date="2024-10" db="EMBL/GenBank/DDBJ databases">
        <title>The Natural Products Discovery Center: Release of the First 8490 Sequenced Strains for Exploring Actinobacteria Biosynthetic Diversity.</title>
        <authorList>
            <person name="Kalkreuter E."/>
            <person name="Kautsar S.A."/>
            <person name="Yang D."/>
            <person name="Bader C.D."/>
            <person name="Teijaro C.N."/>
            <person name="Fluegel L."/>
            <person name="Davis C.M."/>
            <person name="Simpson J.R."/>
            <person name="Lauterbach L."/>
            <person name="Steele A.D."/>
            <person name="Gui C."/>
            <person name="Meng S."/>
            <person name="Li G."/>
            <person name="Viehrig K."/>
            <person name="Ye F."/>
            <person name="Su P."/>
            <person name="Kiefer A.F."/>
            <person name="Nichols A."/>
            <person name="Cepeda A.J."/>
            <person name="Yan W."/>
            <person name="Fan B."/>
            <person name="Jiang Y."/>
            <person name="Adhikari A."/>
            <person name="Zheng C.-J."/>
            <person name="Schuster L."/>
            <person name="Cowan T.M."/>
            <person name="Smanski M.J."/>
            <person name="Chevrette M.G."/>
            <person name="De Carvalho L.P.S."/>
            <person name="Shen B."/>
        </authorList>
    </citation>
    <scope>NUCLEOTIDE SEQUENCE [LARGE SCALE GENOMIC DNA]</scope>
    <source>
        <strain evidence="2 3">NPDC050545</strain>
    </source>
</reference>
<comment type="caution">
    <text evidence="2">The sequence shown here is derived from an EMBL/GenBank/DDBJ whole genome shotgun (WGS) entry which is preliminary data.</text>
</comment>
<proteinExistence type="predicted"/>
<protein>
    <submittedName>
        <fullName evidence="2">DUF1707 domain-containing protein</fullName>
    </submittedName>
</protein>
<gene>
    <name evidence="2" type="ORF">ACIBG2_21200</name>
</gene>
<dbReference type="RefSeq" id="WP_397083518.1">
    <property type="nucleotide sequence ID" value="NZ_JBITGY010000005.1"/>
</dbReference>
<organism evidence="2 3">
    <name type="scientific">Nonomuraea typhae</name>
    <dbReference type="NCBI Taxonomy" id="2603600"/>
    <lineage>
        <taxon>Bacteria</taxon>
        <taxon>Bacillati</taxon>
        <taxon>Actinomycetota</taxon>
        <taxon>Actinomycetes</taxon>
        <taxon>Streptosporangiales</taxon>
        <taxon>Streptosporangiaceae</taxon>
        <taxon>Nonomuraea</taxon>
    </lineage>
</organism>
<dbReference type="InterPro" id="IPR012551">
    <property type="entry name" value="DUF1707_SHOCT-like"/>
</dbReference>
<feature type="domain" description="DUF1707" evidence="1">
    <location>
        <begin position="4"/>
        <end position="51"/>
    </location>
</feature>
<dbReference type="PANTHER" id="PTHR40763:SF5">
    <property type="entry name" value="MEMBRANE PROTEIN"/>
    <property type="match status" value="1"/>
</dbReference>
<name>A0ABW7YVQ1_9ACTN</name>
<evidence type="ECO:0000313" key="2">
    <source>
        <dbReference type="EMBL" id="MFI6499918.1"/>
    </source>
</evidence>